<proteinExistence type="predicted"/>
<evidence type="ECO:0000313" key="2">
    <source>
        <dbReference type="Proteomes" id="UP000314294"/>
    </source>
</evidence>
<accession>A0A4Z2HFY9</accession>
<organism evidence="1 2">
    <name type="scientific">Liparis tanakae</name>
    <name type="common">Tanaka's snailfish</name>
    <dbReference type="NCBI Taxonomy" id="230148"/>
    <lineage>
        <taxon>Eukaryota</taxon>
        <taxon>Metazoa</taxon>
        <taxon>Chordata</taxon>
        <taxon>Craniata</taxon>
        <taxon>Vertebrata</taxon>
        <taxon>Euteleostomi</taxon>
        <taxon>Actinopterygii</taxon>
        <taxon>Neopterygii</taxon>
        <taxon>Teleostei</taxon>
        <taxon>Neoteleostei</taxon>
        <taxon>Acanthomorphata</taxon>
        <taxon>Eupercaria</taxon>
        <taxon>Perciformes</taxon>
        <taxon>Cottioidei</taxon>
        <taxon>Cottales</taxon>
        <taxon>Liparidae</taxon>
        <taxon>Liparis</taxon>
    </lineage>
</organism>
<name>A0A4Z2HFY9_9TELE</name>
<gene>
    <name evidence="1" type="ORF">EYF80_026049</name>
</gene>
<dbReference type="EMBL" id="SRLO01000267">
    <property type="protein sequence ID" value="TNN63732.1"/>
    <property type="molecule type" value="Genomic_DNA"/>
</dbReference>
<dbReference type="Proteomes" id="UP000314294">
    <property type="component" value="Unassembled WGS sequence"/>
</dbReference>
<protein>
    <submittedName>
        <fullName evidence="1">Uncharacterized protein</fullName>
    </submittedName>
</protein>
<reference evidence="1 2" key="1">
    <citation type="submission" date="2019-03" db="EMBL/GenBank/DDBJ databases">
        <title>First draft genome of Liparis tanakae, snailfish: a comprehensive survey of snailfish specific genes.</title>
        <authorList>
            <person name="Kim W."/>
            <person name="Song I."/>
            <person name="Jeong J.-H."/>
            <person name="Kim D."/>
            <person name="Kim S."/>
            <person name="Ryu S."/>
            <person name="Song J.Y."/>
            <person name="Lee S.K."/>
        </authorList>
    </citation>
    <scope>NUCLEOTIDE SEQUENCE [LARGE SCALE GENOMIC DNA]</scope>
    <source>
        <tissue evidence="1">Muscle</tissue>
    </source>
</reference>
<dbReference type="AlphaFoldDB" id="A0A4Z2HFY9"/>
<keyword evidence="2" id="KW-1185">Reference proteome</keyword>
<comment type="caution">
    <text evidence="1">The sequence shown here is derived from an EMBL/GenBank/DDBJ whole genome shotgun (WGS) entry which is preliminary data.</text>
</comment>
<evidence type="ECO:0000313" key="1">
    <source>
        <dbReference type="EMBL" id="TNN63732.1"/>
    </source>
</evidence>
<sequence>MVPFSPLPTQPMGVRLKEGRQSMSCWYNAVASGSCLASCSGIWNFMNWLALSKPPKGMADLAEQGERIMKHPPPNVTEHLQYKVGASREWGPVTRSFSLSPLSIAPTQSSCTSCSSCSSCFSCSGTFASRFGRRHRGPSPTMHPERLQSNLFADEMTTDVYHVTSSNLTSQRGNKLLEMNLSTRFCLLLNILEPLFFNRESSSSMMSLGVRIFVPRSNSDASGSESNSRFKRDVSALRFHPFPSEAVVSPRGNTQPHRAIQV</sequence>